<dbReference type="FunFam" id="2.70.210.12:FF:000001">
    <property type="entry name" value="GTPase Obg"/>
    <property type="match status" value="1"/>
</dbReference>
<dbReference type="InterPro" id="IPR045086">
    <property type="entry name" value="OBG_GTPase"/>
</dbReference>
<comment type="subcellular location">
    <subcellularLocation>
        <location evidence="9">Cytoplasm</location>
    </subcellularLocation>
</comment>
<keyword evidence="7 9" id="KW-0460">Magnesium</keyword>
<dbReference type="InterPro" id="IPR014100">
    <property type="entry name" value="GTP-bd_Obg/CgtA"/>
</dbReference>
<evidence type="ECO:0000256" key="2">
    <source>
        <dbReference type="ARBA" id="ARBA00007699"/>
    </source>
</evidence>
<dbReference type="GO" id="GO:0003924">
    <property type="term" value="F:GTPase activity"/>
    <property type="evidence" value="ECO:0007669"/>
    <property type="project" value="UniProtKB-UniRule"/>
</dbReference>
<dbReference type="GO" id="GO:0005737">
    <property type="term" value="C:cytoplasm"/>
    <property type="evidence" value="ECO:0007669"/>
    <property type="project" value="UniProtKB-SubCell"/>
</dbReference>
<feature type="binding site" evidence="9">
    <location>
        <position position="176"/>
    </location>
    <ligand>
        <name>Mg(2+)</name>
        <dbReference type="ChEBI" id="CHEBI:18420"/>
    </ligand>
</feature>
<dbReference type="Gene3D" id="3.40.50.300">
    <property type="entry name" value="P-loop containing nucleotide triphosphate hydrolases"/>
    <property type="match status" value="1"/>
</dbReference>
<evidence type="ECO:0000256" key="4">
    <source>
        <dbReference type="ARBA" id="ARBA00022723"/>
    </source>
</evidence>
<dbReference type="InterPro" id="IPR036726">
    <property type="entry name" value="GTP1_OBG_dom_sf"/>
</dbReference>
<feature type="region of interest" description="Disordered" evidence="10">
    <location>
        <begin position="128"/>
        <end position="147"/>
    </location>
</feature>
<dbReference type="InterPro" id="IPR027417">
    <property type="entry name" value="P-loop_NTPase"/>
</dbReference>
<comment type="similarity">
    <text evidence="2 9">Belongs to the TRAFAC class OBG-HflX-like GTPase superfamily. OBG GTPase family.</text>
</comment>
<sequence>MEKVGFVDVVDFYVKAGNGGNGAATFRREKYVPFGGPDGGDGGDGGYVFLVADPTISTLYPLTEKRKYFAENGENGRRKKMHGRNGKDLILRVPVGTIVRDYDTGEIIADLDEPGKYCCVARGGKGGRGNTHFKSSTNQAPKLAEKGAPGEERHILLELKLLADAGLVGYPNVGKSSIISRISNSKPKIANYHFTTLVPNLGVVVVEKPENSFVIADIPGLIKGASQGKGLGNVFLRHVERCNLIVHVVDIAGSEGRDPVQDYYDIRAELEFFSPELASKEEIVVGNKVDLLTQEELQVNIERFKKETGKDVLPISAVTGYNLDVLKYAIWERIKESRKLLAEKIDIDKIEFVKPEPVKILLPEKVDITITKNDKGEFEVHSEYISTYLEKYKKEAKYMLEDILEILEKNGLDEKLRKAGAKDGDTVWIEGVEFTYKE</sequence>
<feature type="binding site" evidence="9">
    <location>
        <begin position="287"/>
        <end position="290"/>
    </location>
    <ligand>
        <name>GTP</name>
        <dbReference type="ChEBI" id="CHEBI:37565"/>
    </ligand>
</feature>
<dbReference type="Gene3D" id="2.70.210.12">
    <property type="entry name" value="GTP1/OBG domain"/>
    <property type="match status" value="1"/>
</dbReference>
<dbReference type="Pfam" id="PF09269">
    <property type="entry name" value="DUF1967"/>
    <property type="match status" value="1"/>
</dbReference>
<protein>
    <recommendedName>
        <fullName evidence="9">GTPase Obg</fullName>
        <ecNumber evidence="9">3.6.5.-</ecNumber>
    </recommendedName>
    <alternativeName>
        <fullName evidence="9">GTP-binding protein Obg</fullName>
    </alternativeName>
</protein>
<comment type="cofactor">
    <cofactor evidence="1 9">
        <name>Mg(2+)</name>
        <dbReference type="ChEBI" id="CHEBI:18420"/>
    </cofactor>
</comment>
<dbReference type="PANTHER" id="PTHR11702">
    <property type="entry name" value="DEVELOPMENTALLY REGULATED GTP-BINDING PROTEIN-RELATED"/>
    <property type="match status" value="1"/>
</dbReference>
<evidence type="ECO:0000256" key="3">
    <source>
        <dbReference type="ARBA" id="ARBA00022490"/>
    </source>
</evidence>
<dbReference type="AlphaFoldDB" id="A0A172T1I2"/>
<evidence type="ECO:0000256" key="6">
    <source>
        <dbReference type="ARBA" id="ARBA00022801"/>
    </source>
</evidence>
<evidence type="ECO:0000256" key="9">
    <source>
        <dbReference type="HAMAP-Rule" id="MF_01454"/>
    </source>
</evidence>
<proteinExistence type="inferred from homology"/>
<keyword evidence="8 9" id="KW-0342">GTP-binding</keyword>
<dbReference type="SUPFAM" id="SSF52540">
    <property type="entry name" value="P-loop containing nucleoside triphosphate hydrolases"/>
    <property type="match status" value="1"/>
</dbReference>
<dbReference type="GO" id="GO:0042254">
    <property type="term" value="P:ribosome biogenesis"/>
    <property type="evidence" value="ECO:0007669"/>
    <property type="project" value="UniProtKB-UniRule"/>
</dbReference>
<dbReference type="NCBIfam" id="NF008956">
    <property type="entry name" value="PRK12299.1"/>
    <property type="match status" value="1"/>
</dbReference>
<keyword evidence="6 9" id="KW-0378">Hydrolase</keyword>
<dbReference type="SUPFAM" id="SSF82051">
    <property type="entry name" value="Obg GTP-binding protein N-terminal domain"/>
    <property type="match status" value="1"/>
</dbReference>
<dbReference type="GO" id="GO:0000287">
    <property type="term" value="F:magnesium ion binding"/>
    <property type="evidence" value="ECO:0007669"/>
    <property type="project" value="InterPro"/>
</dbReference>
<dbReference type="PRINTS" id="PR00326">
    <property type="entry name" value="GTP1OBG"/>
</dbReference>
<comment type="function">
    <text evidence="9">An essential GTPase which binds GTP, GDP and possibly (p)ppGpp with moderate affinity, with high nucleotide exchange rates and a fairly low GTP hydrolysis rate. Plays a role in control of the cell cycle, stress response, ribosome biogenesis and in those bacteria that undergo differentiation, in morphogenesis control.</text>
</comment>
<dbReference type="EMBL" id="CP011393">
    <property type="protein sequence ID" value="ANE40826.1"/>
    <property type="molecule type" value="Genomic_DNA"/>
</dbReference>
<feature type="domain" description="OCT" evidence="12">
    <location>
        <begin position="360"/>
        <end position="438"/>
    </location>
</feature>
<accession>A0A172T1I2</accession>
<dbReference type="PROSITE" id="PS00905">
    <property type="entry name" value="GTP1_OBG"/>
    <property type="match status" value="1"/>
</dbReference>
<dbReference type="NCBIfam" id="TIGR03595">
    <property type="entry name" value="Obg_CgtA_exten"/>
    <property type="match status" value="1"/>
</dbReference>
<evidence type="ECO:0000259" key="13">
    <source>
        <dbReference type="PROSITE" id="PS51883"/>
    </source>
</evidence>
<gene>
    <name evidence="9" type="primary">obg</name>
    <name evidence="14" type="ORF">JM64_01455</name>
</gene>
<dbReference type="InterPro" id="IPR006074">
    <property type="entry name" value="GTP1-OBG_CS"/>
</dbReference>
<evidence type="ECO:0000256" key="8">
    <source>
        <dbReference type="ARBA" id="ARBA00023134"/>
    </source>
</evidence>
<dbReference type="PATRIC" id="fig|93466.3.peg.330"/>
<feature type="domain" description="Obg" evidence="13">
    <location>
        <begin position="4"/>
        <end position="162"/>
    </location>
</feature>
<dbReference type="InterPro" id="IPR031167">
    <property type="entry name" value="G_OBG"/>
</dbReference>
<dbReference type="GO" id="GO:0005525">
    <property type="term" value="F:GTP binding"/>
    <property type="evidence" value="ECO:0007669"/>
    <property type="project" value="UniProtKB-UniRule"/>
</dbReference>
<organism evidence="14 15">
    <name type="scientific">Fervidobacterium pennivorans</name>
    <dbReference type="NCBI Taxonomy" id="93466"/>
    <lineage>
        <taxon>Bacteria</taxon>
        <taxon>Thermotogati</taxon>
        <taxon>Thermotogota</taxon>
        <taxon>Thermotogae</taxon>
        <taxon>Thermotogales</taxon>
        <taxon>Fervidobacteriaceae</taxon>
        <taxon>Fervidobacterium</taxon>
    </lineage>
</organism>
<dbReference type="HAMAP" id="MF_01454">
    <property type="entry name" value="GTPase_Obg"/>
    <property type="match status" value="1"/>
</dbReference>
<dbReference type="Pfam" id="PF01018">
    <property type="entry name" value="GTP1_OBG"/>
    <property type="match status" value="1"/>
</dbReference>
<dbReference type="CDD" id="cd01898">
    <property type="entry name" value="Obg"/>
    <property type="match status" value="1"/>
</dbReference>
<dbReference type="InterPro" id="IPR015349">
    <property type="entry name" value="OCT_dom"/>
</dbReference>
<dbReference type="SUPFAM" id="SSF102741">
    <property type="entry name" value="Obg GTP-binding protein C-terminal domain"/>
    <property type="match status" value="1"/>
</dbReference>
<dbReference type="NCBIfam" id="NF008955">
    <property type="entry name" value="PRK12297.1"/>
    <property type="match status" value="1"/>
</dbReference>
<dbReference type="InterPro" id="IPR036346">
    <property type="entry name" value="GTP-bd_prot_GTP1/OBG_C_sf"/>
</dbReference>
<feature type="binding site" evidence="9">
    <location>
        <begin position="316"/>
        <end position="318"/>
    </location>
    <ligand>
        <name>GTP</name>
        <dbReference type="ChEBI" id="CHEBI:37565"/>
    </ligand>
</feature>
<dbReference type="PROSITE" id="PS51710">
    <property type="entry name" value="G_OBG"/>
    <property type="match status" value="1"/>
</dbReference>
<feature type="binding site" evidence="9">
    <location>
        <begin position="194"/>
        <end position="198"/>
    </location>
    <ligand>
        <name>GTP</name>
        <dbReference type="ChEBI" id="CHEBI:37565"/>
    </ligand>
</feature>
<dbReference type="EC" id="3.6.5.-" evidence="9"/>
<evidence type="ECO:0000313" key="15">
    <source>
        <dbReference type="Proteomes" id="UP000077096"/>
    </source>
</evidence>
<evidence type="ECO:0000256" key="1">
    <source>
        <dbReference type="ARBA" id="ARBA00001946"/>
    </source>
</evidence>
<dbReference type="NCBIfam" id="NF008954">
    <property type="entry name" value="PRK12296.1"/>
    <property type="match status" value="1"/>
</dbReference>
<dbReference type="PROSITE" id="PS51883">
    <property type="entry name" value="OBG"/>
    <property type="match status" value="1"/>
</dbReference>
<evidence type="ECO:0000256" key="10">
    <source>
        <dbReference type="SAM" id="MobiDB-lite"/>
    </source>
</evidence>
<evidence type="ECO:0000313" key="14">
    <source>
        <dbReference type="EMBL" id="ANE40826.1"/>
    </source>
</evidence>
<evidence type="ECO:0000256" key="7">
    <source>
        <dbReference type="ARBA" id="ARBA00022842"/>
    </source>
</evidence>
<dbReference type="PROSITE" id="PS51881">
    <property type="entry name" value="OCT"/>
    <property type="match status" value="1"/>
</dbReference>
<comment type="subunit">
    <text evidence="9">Monomer.</text>
</comment>
<dbReference type="Proteomes" id="UP000077096">
    <property type="component" value="Chromosome"/>
</dbReference>
<keyword evidence="4 9" id="KW-0479">Metal-binding</keyword>
<dbReference type="InterPro" id="IPR006073">
    <property type="entry name" value="GTP-bd"/>
</dbReference>
<evidence type="ECO:0000259" key="11">
    <source>
        <dbReference type="PROSITE" id="PS51710"/>
    </source>
</evidence>
<feature type="binding site" evidence="9">
    <location>
        <position position="196"/>
    </location>
    <ligand>
        <name>Mg(2+)</name>
        <dbReference type="ChEBI" id="CHEBI:18420"/>
    </ligand>
</feature>
<dbReference type="Pfam" id="PF01926">
    <property type="entry name" value="MMR_HSR1"/>
    <property type="match status" value="1"/>
</dbReference>
<name>A0A172T1I2_FERPE</name>
<keyword evidence="5 9" id="KW-0547">Nucleotide-binding</keyword>
<keyword evidence="3 9" id="KW-0963">Cytoplasm</keyword>
<feature type="domain" description="OBG-type G" evidence="11">
    <location>
        <begin position="163"/>
        <end position="335"/>
    </location>
</feature>
<evidence type="ECO:0000259" key="12">
    <source>
        <dbReference type="PROSITE" id="PS51881"/>
    </source>
</evidence>
<dbReference type="Gene3D" id="3.30.300.350">
    <property type="entry name" value="GTP-binding protein OBG, C-terminal domain"/>
    <property type="match status" value="1"/>
</dbReference>
<dbReference type="NCBIfam" id="TIGR02729">
    <property type="entry name" value="Obg_CgtA"/>
    <property type="match status" value="1"/>
</dbReference>
<dbReference type="InterPro" id="IPR006169">
    <property type="entry name" value="GTP1_OBG_dom"/>
</dbReference>
<dbReference type="KEGG" id="fng:JM64_01455"/>
<dbReference type="PANTHER" id="PTHR11702:SF31">
    <property type="entry name" value="MITOCHONDRIAL RIBOSOME-ASSOCIATED GTPASE 2"/>
    <property type="match status" value="1"/>
</dbReference>
<feature type="binding site" evidence="9">
    <location>
        <begin position="217"/>
        <end position="220"/>
    </location>
    <ligand>
        <name>GTP</name>
        <dbReference type="ChEBI" id="CHEBI:37565"/>
    </ligand>
</feature>
<evidence type="ECO:0000256" key="5">
    <source>
        <dbReference type="ARBA" id="ARBA00022741"/>
    </source>
</evidence>
<reference evidence="14 15" key="1">
    <citation type="submission" date="2014-08" db="EMBL/GenBank/DDBJ databases">
        <title>Fervidobacterium pennivorans DYC genome.</title>
        <authorList>
            <person name="Wushke S."/>
        </authorList>
    </citation>
    <scope>NUCLEOTIDE SEQUENCE [LARGE SCALE GENOMIC DNA]</scope>
    <source>
        <strain evidence="14 15">DYC</strain>
    </source>
</reference>
<feature type="binding site" evidence="9">
    <location>
        <begin position="169"/>
        <end position="176"/>
    </location>
    <ligand>
        <name>GTP</name>
        <dbReference type="ChEBI" id="CHEBI:37565"/>
    </ligand>
</feature>
<dbReference type="OrthoDB" id="9807318at2"/>